<sequence>MEKNKAFKQVILSHFIKNVKDELPPNFEDNDSFKYYIDFIQTIQNREVRYKRGVLLKRLNKCFSIGGIKAEYYTNNKGGFIQIEKNKDTFKIRIENKKFQIEKWSHKTEKKIISYFDLDTDLEKIKRNVLSLKNWR</sequence>
<dbReference type="AlphaFoldDB" id="A0A1H3CPK6"/>
<accession>A0A1H3CPK6</accession>
<protein>
    <submittedName>
        <fullName evidence="1">Uncharacterized protein</fullName>
    </submittedName>
</protein>
<dbReference type="EMBL" id="FNNJ01000006">
    <property type="protein sequence ID" value="SDX55349.1"/>
    <property type="molecule type" value="Genomic_DNA"/>
</dbReference>
<name>A0A1H3CPK6_9FLAO</name>
<proteinExistence type="predicted"/>
<organism evidence="1 2">
    <name type="scientific">Lutibacter oricola</name>
    <dbReference type="NCBI Taxonomy" id="762486"/>
    <lineage>
        <taxon>Bacteria</taxon>
        <taxon>Pseudomonadati</taxon>
        <taxon>Bacteroidota</taxon>
        <taxon>Flavobacteriia</taxon>
        <taxon>Flavobacteriales</taxon>
        <taxon>Flavobacteriaceae</taxon>
        <taxon>Lutibacter</taxon>
    </lineage>
</organism>
<evidence type="ECO:0000313" key="1">
    <source>
        <dbReference type="EMBL" id="SDX55349.1"/>
    </source>
</evidence>
<dbReference type="Proteomes" id="UP000199595">
    <property type="component" value="Unassembled WGS sequence"/>
</dbReference>
<gene>
    <name evidence="1" type="ORF">SAMN05444411_106206</name>
</gene>
<keyword evidence="2" id="KW-1185">Reference proteome</keyword>
<reference evidence="1 2" key="1">
    <citation type="submission" date="2016-10" db="EMBL/GenBank/DDBJ databases">
        <authorList>
            <person name="de Groot N.N."/>
        </authorList>
    </citation>
    <scope>NUCLEOTIDE SEQUENCE [LARGE SCALE GENOMIC DNA]</scope>
    <source>
        <strain evidence="1 2">DSM 24956</strain>
    </source>
</reference>
<evidence type="ECO:0000313" key="2">
    <source>
        <dbReference type="Proteomes" id="UP000199595"/>
    </source>
</evidence>
<dbReference type="STRING" id="762486.SAMN05444411_106206"/>